<proteinExistence type="predicted"/>
<protein>
    <submittedName>
        <fullName evidence="1">Uncharacterized protein</fullName>
    </submittedName>
</protein>
<name>A0ABQ9Z0W9_9CRUS</name>
<comment type="caution">
    <text evidence="1">The sequence shown here is derived from an EMBL/GenBank/DDBJ whole genome shotgun (WGS) entry which is preliminary data.</text>
</comment>
<organism evidence="1 2">
    <name type="scientific">Daphnia magna</name>
    <dbReference type="NCBI Taxonomy" id="35525"/>
    <lineage>
        <taxon>Eukaryota</taxon>
        <taxon>Metazoa</taxon>
        <taxon>Ecdysozoa</taxon>
        <taxon>Arthropoda</taxon>
        <taxon>Crustacea</taxon>
        <taxon>Branchiopoda</taxon>
        <taxon>Diplostraca</taxon>
        <taxon>Cladocera</taxon>
        <taxon>Anomopoda</taxon>
        <taxon>Daphniidae</taxon>
        <taxon>Daphnia</taxon>
    </lineage>
</organism>
<dbReference type="Proteomes" id="UP001234178">
    <property type="component" value="Unassembled WGS sequence"/>
</dbReference>
<gene>
    <name evidence="1" type="ORF">OUZ56_011692</name>
</gene>
<sequence length="87" mass="10057">MMSNNILKIAAISDPYFKLIWVEEDSVNEYINLLKGVVRKVRPNHTKSAYSVTNQESRRRSYDFWTGSITQACHHQLRVSAYLAQPA</sequence>
<reference evidence="1 2" key="1">
    <citation type="journal article" date="2023" name="Nucleic Acids Res.">
        <title>The hologenome of Daphnia magna reveals possible DNA methylation and microbiome-mediated evolution of the host genome.</title>
        <authorList>
            <person name="Chaturvedi A."/>
            <person name="Li X."/>
            <person name="Dhandapani V."/>
            <person name="Marshall H."/>
            <person name="Kissane S."/>
            <person name="Cuenca-Cambronero M."/>
            <person name="Asole G."/>
            <person name="Calvet F."/>
            <person name="Ruiz-Romero M."/>
            <person name="Marangio P."/>
            <person name="Guigo R."/>
            <person name="Rago D."/>
            <person name="Mirbahai L."/>
            <person name="Eastwood N."/>
            <person name="Colbourne J.K."/>
            <person name="Zhou J."/>
            <person name="Mallon E."/>
            <person name="Orsini L."/>
        </authorList>
    </citation>
    <scope>NUCLEOTIDE SEQUENCE [LARGE SCALE GENOMIC DNA]</scope>
    <source>
        <strain evidence="1">LRV0_1</strain>
    </source>
</reference>
<evidence type="ECO:0000313" key="2">
    <source>
        <dbReference type="Proteomes" id="UP001234178"/>
    </source>
</evidence>
<accession>A0ABQ9Z0W9</accession>
<keyword evidence="2" id="KW-1185">Reference proteome</keyword>
<evidence type="ECO:0000313" key="1">
    <source>
        <dbReference type="EMBL" id="KAK4006537.1"/>
    </source>
</evidence>
<dbReference type="EMBL" id="JAOYFB010000002">
    <property type="protein sequence ID" value="KAK4006537.1"/>
    <property type="molecule type" value="Genomic_DNA"/>
</dbReference>